<dbReference type="Proteomes" id="UP000326344">
    <property type="component" value="Unassembled WGS sequence"/>
</dbReference>
<evidence type="ECO:0000313" key="3">
    <source>
        <dbReference type="Proteomes" id="UP000326344"/>
    </source>
</evidence>
<organism evidence="2 3">
    <name type="scientific">Larkinella humicola</name>
    <dbReference type="NCBI Taxonomy" id="2607654"/>
    <lineage>
        <taxon>Bacteria</taxon>
        <taxon>Pseudomonadati</taxon>
        <taxon>Bacteroidota</taxon>
        <taxon>Cytophagia</taxon>
        <taxon>Cytophagales</taxon>
        <taxon>Spirosomataceae</taxon>
        <taxon>Larkinella</taxon>
    </lineage>
</organism>
<dbReference type="EMBL" id="VTWS01000006">
    <property type="protein sequence ID" value="KAA9349081.1"/>
    <property type="molecule type" value="Genomic_DNA"/>
</dbReference>
<name>A0A5N1J9E9_9BACT</name>
<keyword evidence="1" id="KW-0812">Transmembrane</keyword>
<keyword evidence="1" id="KW-0472">Membrane</keyword>
<evidence type="ECO:0000313" key="2">
    <source>
        <dbReference type="EMBL" id="KAA9349081.1"/>
    </source>
</evidence>
<dbReference type="Pfam" id="PF10825">
    <property type="entry name" value="DUF2752"/>
    <property type="match status" value="1"/>
</dbReference>
<reference evidence="2 3" key="1">
    <citation type="submission" date="2019-09" db="EMBL/GenBank/DDBJ databases">
        <title>Genome Sequence of Larkinella sp MA1.</title>
        <authorList>
            <person name="Srinivasan S."/>
        </authorList>
    </citation>
    <scope>NUCLEOTIDE SEQUENCE [LARGE SCALE GENOMIC DNA]</scope>
    <source>
        <strain evidence="2 3">MA1</strain>
    </source>
</reference>
<gene>
    <name evidence="2" type="ORF">F0P93_22010</name>
</gene>
<keyword evidence="3" id="KW-1185">Reference proteome</keyword>
<dbReference type="InterPro" id="IPR021215">
    <property type="entry name" value="DUF2752"/>
</dbReference>
<proteinExistence type="predicted"/>
<dbReference type="AlphaFoldDB" id="A0A5N1J9E9"/>
<comment type="caution">
    <text evidence="2">The sequence shown here is derived from an EMBL/GenBank/DDBJ whole genome shotgun (WGS) entry which is preliminary data.</text>
</comment>
<keyword evidence="1" id="KW-1133">Transmembrane helix</keyword>
<evidence type="ECO:0000256" key="1">
    <source>
        <dbReference type="SAM" id="Phobius"/>
    </source>
</evidence>
<accession>A0A5N1J9E9</accession>
<feature type="transmembrane region" description="Helical" evidence="1">
    <location>
        <begin position="91"/>
        <end position="110"/>
    </location>
</feature>
<feature type="transmembrane region" description="Helical" evidence="1">
    <location>
        <begin position="61"/>
        <end position="79"/>
    </location>
</feature>
<protein>
    <submittedName>
        <fullName evidence="2">DUF2752 domain-containing protein</fullName>
    </submittedName>
</protein>
<sequence length="114" mass="12898">MVLLLGMAGLYFWFDPARVSFFPPCPFRFLTGLDCPGCGSQRCLHQLMHGNLRQAYHHNPLLVAALPYVLTGMVLEYTPLRKSQAGFHQRFYGKTASLIVLGIVLVYWIGRNLV</sequence>
<dbReference type="RefSeq" id="WP_150879903.1">
    <property type="nucleotide sequence ID" value="NZ_VTWS01000006.1"/>
</dbReference>